<dbReference type="AlphaFoldDB" id="A0A0D3E7V6"/>
<dbReference type="InterPro" id="IPR003653">
    <property type="entry name" value="Peptidase_C48_C"/>
</dbReference>
<reference evidence="11" key="2">
    <citation type="submission" date="2015-03" db="UniProtKB">
        <authorList>
            <consortium name="EnsemblPlants"/>
        </authorList>
    </citation>
    <scope>IDENTIFICATION</scope>
</reference>
<comment type="similarity">
    <text evidence="1">Belongs to the peptidase C48 family.</text>
</comment>
<dbReference type="PROSITE" id="PS51999">
    <property type="entry name" value="ZF_GRF"/>
    <property type="match status" value="1"/>
</dbReference>
<dbReference type="eggNOG" id="ENOG502R28P">
    <property type="taxonomic scope" value="Eukaryota"/>
</dbReference>
<proteinExistence type="inferred from homology"/>
<evidence type="ECO:0000256" key="4">
    <source>
        <dbReference type="ARBA" id="ARBA00022771"/>
    </source>
</evidence>
<evidence type="ECO:0000256" key="6">
    <source>
        <dbReference type="ARBA" id="ARBA00022833"/>
    </source>
</evidence>
<keyword evidence="6" id="KW-0862">Zinc</keyword>
<dbReference type="Pfam" id="PF06839">
    <property type="entry name" value="Zn_ribbon_GRF"/>
    <property type="match status" value="1"/>
</dbReference>
<dbReference type="Proteomes" id="UP000032141">
    <property type="component" value="Chromosome C9"/>
</dbReference>
<evidence type="ECO:0000313" key="12">
    <source>
        <dbReference type="Proteomes" id="UP000032141"/>
    </source>
</evidence>
<evidence type="ECO:0000256" key="3">
    <source>
        <dbReference type="ARBA" id="ARBA00022723"/>
    </source>
</evidence>
<organism evidence="11 12">
    <name type="scientific">Brassica oleracea var. oleracea</name>
    <dbReference type="NCBI Taxonomy" id="109376"/>
    <lineage>
        <taxon>Eukaryota</taxon>
        <taxon>Viridiplantae</taxon>
        <taxon>Streptophyta</taxon>
        <taxon>Embryophyta</taxon>
        <taxon>Tracheophyta</taxon>
        <taxon>Spermatophyta</taxon>
        <taxon>Magnoliopsida</taxon>
        <taxon>eudicotyledons</taxon>
        <taxon>Gunneridae</taxon>
        <taxon>Pentapetalae</taxon>
        <taxon>rosids</taxon>
        <taxon>malvids</taxon>
        <taxon>Brassicales</taxon>
        <taxon>Brassicaceae</taxon>
        <taxon>Brassiceae</taxon>
        <taxon>Brassica</taxon>
    </lineage>
</organism>
<dbReference type="InterPro" id="IPR010666">
    <property type="entry name" value="Znf_GRF"/>
</dbReference>
<evidence type="ECO:0000313" key="11">
    <source>
        <dbReference type="EnsemblPlants" id="Bo9g075690.1"/>
    </source>
</evidence>
<keyword evidence="12" id="KW-1185">Reference proteome</keyword>
<keyword evidence="3" id="KW-0479">Metal-binding</keyword>
<feature type="region of interest" description="Disordered" evidence="9">
    <location>
        <begin position="307"/>
        <end position="353"/>
    </location>
</feature>
<evidence type="ECO:0000256" key="5">
    <source>
        <dbReference type="ARBA" id="ARBA00022801"/>
    </source>
</evidence>
<dbReference type="GO" id="GO:0008270">
    <property type="term" value="F:zinc ion binding"/>
    <property type="evidence" value="ECO:0007669"/>
    <property type="project" value="UniProtKB-KW"/>
</dbReference>
<evidence type="ECO:0000256" key="2">
    <source>
        <dbReference type="ARBA" id="ARBA00022670"/>
    </source>
</evidence>
<dbReference type="InterPro" id="IPR015410">
    <property type="entry name" value="DUF1985"/>
</dbReference>
<sequence length="774" mass="90272">MSKELPKKIFKEGEEPQVTQINNNCRIDYIIRKFEAWLPKELDAVKKDPIFSRIFKLHENGLGYSTRVIHSFLCRELVTYKLHELWFDFARRPLRFSLQEFHAVTRFECNTRISVKEFEEWKYDGVRDEKANIPLKYITVVMDLEKVRKYLWGVAAYDLLCKSIAKNRDKLEDKTTSYVLDGFSYALQIWAMEAVPKIGKLPGKKLDKGFKNGPRYINWMGAAKVSYELIIRLEQIITPEDDIYAYISWTRNYDVVQDQAFRRADDVEDDRIKVLMELIRTKHDFSEHIWETEETAVVSLSLDDESAVNDEASVNTPEESKNLGARSKKGKKKLPDRGMEKRKQKVLSSGPKKAPFNEDMKVFVTQLFEQNFPGMEQRLQKQMAETFEQKRAELKNSHKEASVEVELREPSPTKSSTIQTPLRRFKRGEIDAVMFIWRVNTTLNRWVLRRVAFMSAMLCLQLDAAYNKFLPHKNFYQLPDFLLGYGIGELPSHGRTDLVLGNHWIGVCVNIIERKVEVFDCGRGKNRQYIEKFAAMIPRIVKSVGPPEIHKQLLLSSYSIVDVPMKMRLNKTCCDCGAYVLKHLECSLLGLDLSLVDDEIIMGCRQKIGVDLWEAAYDPIFAEFMTRYMPLPWERSERSTRQTTWNSHKMNCGKAVSRFTSKTVKNPGRLFHYCPMGSEKEKTHLFKWTDNSVVEEIEDFQDLFDVLLVDNSEFQKSVRAGEALMKRHESRIEEMEDAIVHCKEKTSECIRELRIIKALFVCCLVMVFMYLTYA</sequence>
<reference evidence="11 12" key="1">
    <citation type="journal article" date="2014" name="Genome Biol.">
        <title>Transcriptome and methylome profiling reveals relics of genome dominance in the mesopolyploid Brassica oleracea.</title>
        <authorList>
            <person name="Parkin I.A."/>
            <person name="Koh C."/>
            <person name="Tang H."/>
            <person name="Robinson S.J."/>
            <person name="Kagale S."/>
            <person name="Clarke W.E."/>
            <person name="Town C.D."/>
            <person name="Nixon J."/>
            <person name="Krishnakumar V."/>
            <person name="Bidwell S.L."/>
            <person name="Denoeud F."/>
            <person name="Belcram H."/>
            <person name="Links M.G."/>
            <person name="Just J."/>
            <person name="Clarke C."/>
            <person name="Bender T."/>
            <person name="Huebert T."/>
            <person name="Mason A.S."/>
            <person name="Pires J.C."/>
            <person name="Barker G."/>
            <person name="Moore J."/>
            <person name="Walley P.G."/>
            <person name="Manoli S."/>
            <person name="Batley J."/>
            <person name="Edwards D."/>
            <person name="Nelson M.N."/>
            <person name="Wang X."/>
            <person name="Paterson A.H."/>
            <person name="King G."/>
            <person name="Bancroft I."/>
            <person name="Chalhoub B."/>
            <person name="Sharpe A.G."/>
        </authorList>
    </citation>
    <scope>NUCLEOTIDE SEQUENCE</scope>
    <source>
        <strain evidence="11 12">cv. TO1000</strain>
    </source>
</reference>
<keyword evidence="5" id="KW-0378">Hydrolase</keyword>
<evidence type="ECO:0000256" key="1">
    <source>
        <dbReference type="ARBA" id="ARBA00005234"/>
    </source>
</evidence>
<evidence type="ECO:0000256" key="8">
    <source>
        <dbReference type="SAM" id="Coils"/>
    </source>
</evidence>
<protein>
    <recommendedName>
        <fullName evidence="10">GRF-type domain-containing protein</fullName>
    </recommendedName>
</protein>
<dbReference type="InterPro" id="IPR038765">
    <property type="entry name" value="Papain-like_cys_pep_sf"/>
</dbReference>
<dbReference type="Pfam" id="PF09331">
    <property type="entry name" value="DUF1985"/>
    <property type="match status" value="1"/>
</dbReference>
<feature type="compositionally biased region" description="Basic and acidic residues" evidence="9">
    <location>
        <begin position="394"/>
        <end position="411"/>
    </location>
</feature>
<accession>A0A0D3E7V6</accession>
<dbReference type="GO" id="GO:0008234">
    <property type="term" value="F:cysteine-type peptidase activity"/>
    <property type="evidence" value="ECO:0007669"/>
    <property type="project" value="InterPro"/>
</dbReference>
<dbReference type="PANTHER" id="PTHR48449:SF1">
    <property type="entry name" value="DUF1985 DOMAIN-CONTAINING PROTEIN"/>
    <property type="match status" value="1"/>
</dbReference>
<feature type="coiled-coil region" evidence="8">
    <location>
        <begin position="718"/>
        <end position="745"/>
    </location>
</feature>
<keyword evidence="2" id="KW-0645">Protease</keyword>
<dbReference type="EnsemblPlants" id="Bo9g075690.1">
    <property type="protein sequence ID" value="Bo9g075690.1"/>
    <property type="gene ID" value="Bo9g075690"/>
</dbReference>
<dbReference type="PANTHER" id="PTHR48449">
    <property type="entry name" value="DUF1985 DOMAIN-CONTAINING PROTEIN"/>
    <property type="match status" value="1"/>
</dbReference>
<evidence type="ECO:0000256" key="9">
    <source>
        <dbReference type="SAM" id="MobiDB-lite"/>
    </source>
</evidence>
<feature type="region of interest" description="Disordered" evidence="9">
    <location>
        <begin position="394"/>
        <end position="418"/>
    </location>
</feature>
<feature type="domain" description="GRF-type" evidence="10">
    <location>
        <begin position="650"/>
        <end position="692"/>
    </location>
</feature>
<keyword evidence="4 7" id="KW-0863">Zinc-finger</keyword>
<keyword evidence="8" id="KW-0175">Coiled coil</keyword>
<dbReference type="GO" id="GO:0006508">
    <property type="term" value="P:proteolysis"/>
    <property type="evidence" value="ECO:0007669"/>
    <property type="project" value="UniProtKB-KW"/>
</dbReference>
<dbReference type="Pfam" id="PF02902">
    <property type="entry name" value="Peptidase_C48"/>
    <property type="match status" value="1"/>
</dbReference>
<dbReference type="SUPFAM" id="SSF54001">
    <property type="entry name" value="Cysteine proteinases"/>
    <property type="match status" value="1"/>
</dbReference>
<name>A0A0D3E7V6_BRAOL</name>
<evidence type="ECO:0000259" key="10">
    <source>
        <dbReference type="PROSITE" id="PS51999"/>
    </source>
</evidence>
<dbReference type="HOGENOM" id="CLU_017415_6_1_1"/>
<dbReference type="Gramene" id="Bo9g075690.1">
    <property type="protein sequence ID" value="Bo9g075690.1"/>
    <property type="gene ID" value="Bo9g075690"/>
</dbReference>
<evidence type="ECO:0000256" key="7">
    <source>
        <dbReference type="PROSITE-ProRule" id="PRU01343"/>
    </source>
</evidence>
<dbReference type="Gene3D" id="3.40.395.10">
    <property type="entry name" value="Adenoviral Proteinase, Chain A"/>
    <property type="match status" value="1"/>
</dbReference>